<evidence type="ECO:0000259" key="10">
    <source>
        <dbReference type="PROSITE" id="PS51484"/>
    </source>
</evidence>
<reference evidence="13" key="2">
    <citation type="journal article" date="2014" name="Nat. Commun.">
        <title>The cavefish genome reveals candidate genes for eye loss.</title>
        <authorList>
            <person name="McGaugh S.E."/>
            <person name="Gross J.B."/>
            <person name="Aken B."/>
            <person name="Blin M."/>
            <person name="Borowsky R."/>
            <person name="Chalopin D."/>
            <person name="Hinaux H."/>
            <person name="Jeffery W.R."/>
            <person name="Keene A."/>
            <person name="Ma L."/>
            <person name="Minx P."/>
            <person name="Murphy D."/>
            <person name="O'Quin K.E."/>
            <person name="Retaux S."/>
            <person name="Rohner N."/>
            <person name="Searle S.M."/>
            <person name="Stahl B.A."/>
            <person name="Tabin C."/>
            <person name="Volff J.N."/>
            <person name="Yoshizawa M."/>
            <person name="Warren W.C."/>
        </authorList>
    </citation>
    <scope>NUCLEOTIDE SEQUENCE [LARGE SCALE GENOMIC DNA]</scope>
    <source>
        <strain evidence="13">female</strain>
    </source>
</reference>
<keyword evidence="7" id="KW-0812">Transmembrane</keyword>
<evidence type="ECO:0000256" key="6">
    <source>
        <dbReference type="ARBA" id="ARBA00022737"/>
    </source>
</evidence>
<evidence type="ECO:0000256" key="9">
    <source>
        <dbReference type="ARBA" id="ARBA00023273"/>
    </source>
</evidence>
<dbReference type="STRING" id="7994.ENSAMXP00000011257"/>
<keyword evidence="7" id="KW-1133">Transmembrane helix</keyword>
<keyword evidence="6" id="KW-0677">Repeat</keyword>
<dbReference type="Pfam" id="PF01833">
    <property type="entry name" value="TIG"/>
    <property type="match status" value="13"/>
</dbReference>
<dbReference type="PANTHER" id="PTHR46769">
    <property type="entry name" value="POLYCYSTIC KIDNEY AND HEPATIC DISEASE 1 (AUTOSOMAL RECESSIVE)-LIKE 1"/>
    <property type="match status" value="1"/>
</dbReference>
<evidence type="ECO:0000259" key="11">
    <source>
        <dbReference type="PROSITE" id="PS51820"/>
    </source>
</evidence>
<feature type="domain" description="G8" evidence="10">
    <location>
        <begin position="2091"/>
        <end position="2216"/>
    </location>
</feature>
<evidence type="ECO:0000313" key="12">
    <source>
        <dbReference type="Ensembl" id="ENSAMXP00000011257.2"/>
    </source>
</evidence>
<dbReference type="Bgee" id="ENSAMXG00000010936">
    <property type="expression patterns" value="Expressed in pharyngeal gill and 2 other cell types or tissues"/>
</dbReference>
<evidence type="ECO:0000256" key="1">
    <source>
        <dbReference type="ARBA" id="ARBA00004167"/>
    </source>
</evidence>
<dbReference type="FunFam" id="2.60.120.1560:FF:000004">
    <property type="entry name" value="PKHD1-like 1"/>
    <property type="match status" value="1"/>
</dbReference>
<keyword evidence="13" id="KW-1185">Reference proteome</keyword>
<dbReference type="SUPFAM" id="SSF49503">
    <property type="entry name" value="Cupredoxins"/>
    <property type="match status" value="1"/>
</dbReference>
<dbReference type="InterPro" id="IPR011658">
    <property type="entry name" value="PA14_dom"/>
</dbReference>
<protein>
    <submittedName>
        <fullName evidence="12">PKHD1 like 1, tandem duplicate 2</fullName>
    </submittedName>
</protein>
<dbReference type="GO" id="GO:0042995">
    <property type="term" value="C:cell projection"/>
    <property type="evidence" value="ECO:0007669"/>
    <property type="project" value="UniProtKB-SubCell"/>
</dbReference>
<dbReference type="SMART" id="SM00429">
    <property type="entry name" value="IPT"/>
    <property type="match status" value="11"/>
</dbReference>
<dbReference type="FunFam" id="2.60.40.10:FF:001292">
    <property type="entry name" value="PKHD1 like 1"/>
    <property type="match status" value="1"/>
</dbReference>
<dbReference type="InterPro" id="IPR014756">
    <property type="entry name" value="Ig_E-set"/>
</dbReference>
<dbReference type="InParanoid" id="W5KUJ5"/>
<dbReference type="InterPro" id="IPR011050">
    <property type="entry name" value="Pectin_lyase_fold/virulence"/>
</dbReference>
<reference evidence="13" key="1">
    <citation type="submission" date="2013-03" db="EMBL/GenBank/DDBJ databases">
        <authorList>
            <person name="Jeffery W."/>
            <person name="Warren W."/>
            <person name="Wilson R.K."/>
        </authorList>
    </citation>
    <scope>NUCLEOTIDE SEQUENCE</scope>
    <source>
        <strain evidence="13">female</strain>
    </source>
</reference>
<dbReference type="PROSITE" id="PS51484">
    <property type="entry name" value="G8"/>
    <property type="match status" value="2"/>
</dbReference>
<dbReference type="GO" id="GO:0007399">
    <property type="term" value="P:nervous system development"/>
    <property type="evidence" value="ECO:0007669"/>
    <property type="project" value="UniProtKB-ARBA"/>
</dbReference>
<evidence type="ECO:0000256" key="8">
    <source>
        <dbReference type="ARBA" id="ARBA00023180"/>
    </source>
</evidence>
<dbReference type="HOGENOM" id="CLU_000057_1_0_1"/>
<dbReference type="CDD" id="cd00603">
    <property type="entry name" value="IPT_PCSR"/>
    <property type="match status" value="11"/>
</dbReference>
<dbReference type="InterPro" id="IPR002909">
    <property type="entry name" value="IPT_dom"/>
</dbReference>
<proteinExistence type="predicted"/>
<comment type="subcellular location">
    <subcellularLocation>
        <location evidence="2">Cell membrane</location>
    </subcellularLocation>
    <subcellularLocation>
        <location evidence="3">Cell projection</location>
    </subcellularLocation>
    <subcellularLocation>
        <location evidence="1">Membrane</location>
        <topology evidence="1">Single-pass membrane protein</topology>
    </subcellularLocation>
</comment>
<keyword evidence="9" id="KW-0966">Cell projection</keyword>
<sequence>GSTNGATRLTIQGQGFAQQSQFNLNPSDPNFGNAVTFVSQTASFPCDVERDASLSTKITCYTRPMPEDNYQIRVTVDGVPIPVQNTCYGIQWYYWCMFYPRWYYTPSIQSITPLSGLPGTQVTLRGRIYTDVYGSNTFCSLHCRAYMGGMPCVLLKPNSDELYGLKLDSIYSDWGYMSCKMTGSYVGHHNLSYILDSEYGRSLPDFQTYSVSALNKISMFQTYAEVTGVSPSEGSLLGGTLLTIQGNYFDETDQPAEVLVGGRECEVQSVTEQTLTCRTPAYEWSNATLFPGGRGFKMEMWNNSSPSRLEDVLSYNSSRSGYSVQWVDSLSYTWPNEIEYFVARFSGFFVPTETDNYYFLIKGDDRFQLYFSQTGRPEDKVKIAYHGYWTGNYYSNPTQRSKTMRLEKGVAYYMEVLFQEYTSVASVDVGFFKEKSPFTAQQTMEAVNEKQSISATYDIRDEKQVVSLEGWSSAVPVEEIQTITVSSHCFSLNSCDSSYYALGYGGARTGPIPVSAPAEVVQAELNALWSITPDTVSVTKQDLDTQTEYNITFNSNRGDFEDLQYWTGWSDINITVQEIRKGRSDLSSFTLLWDGVPSSPLPYNASAPQVLSAVKEMVSAKCPQEILSVENSQVKYFRDYETANAGFSYYWNNRGTIVNDDEAFCGSWSLKNPNVLFSLDDVNPSGVAYGTVPLLQYGTLCLAYKGYLHNGLELVFTYLNSTGVTYQLTTTIYSVFEWKYTCVDLLAALQTKFPGRNHRLVELHLNMDGGDYYVDAVRLGKAPMIDLNVVVQRRRPPALADSGRFFQQISVQKLNSPIASFEITATPYYCASGFPLIQVGFLKVSMRISMVKDVVVVSQDNTTVTVNRTQRASPPLSGTFSVESFGQRVEGLKTLDISADDLKFALQGIPDLGQLSVTGTGDCKGHYWTIAWLTMPGSQPLLQINDSAVIGVNPSVRAQFVERGGLFKQRIMGDFLRVPTNKTQVQVFINGIPSVCSGDCGFTWSQAKTPTVTGISPSQGANSLGTVLTVSGSGFVGENASVQIGNVSCSVLQITSTSLTCTVGPARAGLYPVSVSFPQLGNALYQGGNPFNFTYQIEVTSINPTAGSVTGGTVITVVGDGFGPDTVAAVGNASCDVISVDLNELRCRVPAGSGAQNVTLESGGMSAVARDVFTYTYALTAIVTHVTPQTTPVFGNRTLNVTGINFENQTSGCSVYIGNMECEVLTWTNETITCLLPTLPPGAYNVSVNVGNRGYPEISPGLDTTIEYVLQVTGLSPDHGSLHGGTSVTITGSGFSPDLTDNTVSLGDTLCEVTAARENQLEYYGQWYAWSPSTVMASVGDTVEWKWAAPAFVTGLGYRVFSVANPSNTGYDEVSFISGNAPTPTGMFRHRFTAPGVYYFSSGFIDSLNQRTMQGVVNVRPREERSSRLQVTVAGFQALHNQARARRTPSDCVSSAECPGTNGTSDGFSFGFSSCATPTVSSITPDRATVHEPITLQGFGFSSIPCANEVTIGGASCRVTNSSSTEITCLLSPDSGLPVATPLPVQVRVNNLGTAMITTPSETRRRMVVLPVVDSVSPSTGSTTGGTRLLISGSGLSNGMVSVAGIQCTVVSRNYTQVVCDTSPAPASRGGVAVSIGAVISSCGGVCSYIYSSDLTPQISSVNPNTFLGNRTTVVVSGSGFASNLEDVKVFAGNTQLEVTEVADANITLSVEALPAGPQALKVVVMSRGLASGNAMLTSVPFATLSPTSGSLAGGTLLMFTGNGFVSGNTSVTLGTKPCSVVQVTPRTVQCVTRASTENVVQVSIQVLGVRYPSLSYNYSREQTPKITSVSPTTGPGGTVITVSGSGFGSDPGLVSVNIDGVWCNVTSVSDSALQCIVGDHAGGTFLVSLSHQVKGLAQTQSTFTYELRLDQVLPNEGSLAGGAVVEIRGTGFDPNSSKVLICSRECSVNRNTSTSTSLYCEVPPNNGSQTALACQVLVLNINGSANMSNGYTYRSSLTPNITDVSPRRGGTAGGTVLTITGSGFSAGNVIVSIAGSVCDVQSANETHVICVTNAQPTSQLTKVRVQVGNRGIAVMDQADFFYIDVWSSRYTWGGQSPPEKGTFAVITKGQTILLDVSTPVLKMLLIQGGKLIFDEADIELQAENILITDGGALQIGTEDKPFQHKAIITLHGHLRSPEIPVYGAKTLGVREGVLPSDLHPEEGIPIPVVWTRLAQTANSGSGTLTLMDAVTWRVGDEIVIASTGHRHSQRENEVRTIAAVSGDGKTLTLTEPLRYTHLGVSVTLPDGTVFEGRAEVGVLTRNVVVRGSINAEWSDQIQACPDGFNTGEFATQTCFQGRFGEEVGSDQFGGCIMFHAPRPNENLAIGRIEYVEIFNAGQAFRLGRYPIHWHLMGDIKYQSYVRGCGIHQTYNRAVTIHNTHRLLVENNVIYNIMGGAFFIEDGIETGNILQYNLAVFVKQSTSLLNDDVTPAAYWVTNPNNIIRHNAAAGGTHFGYWYRMHDNPDGPSYDPSICQKRVPLGEFYNNTAHSQGWFGLWIFQDYFPVKQGSCSSYTPQPAVFRGLTSWNNQKGAEWVNVGSVQFRDFIMVNNEAAGVETKRIFQAYVSGWGLDGGAALVNSTLVGHVDELGLGSDYCTTQGVILPLDDGMSVINTKFMNFDRPSCAGIGVAKIDGTCNYRCGGWPAKFSGIQFYQTPNKASFRWEHEVVLIDIDGSLTGKPGSKVLPKSNLLDPTHCSDSVSWSAGVPGTVCDNTTSFHRLAFNNPSPSSLQAKDVILTNAFGTSVVPFLEKLVTHSFGWMALIPSDQTYNWYFRGASQISNISYSALFYGFGPKDYVIVNHNLTQSPDRFYITDNRNGSTAPLDPAVNINGDWYFNNATKNLFYMVSGRNSRARRSVDRSLVDISVQFSVYNCFYPNCITPTSPPPVSLAPLPTGRPSNTTSWFISVWKSIQEGDDLVIPAGMWLVLDIALPPLNKITILGVLEIPDTINGTIRNVVLNATYISIQGGRLIAGWPNQPFRAELQIILRGNHFTPEWPLPDGPNQGSKVLGVFGELDLYGKPYNVYHTKLASTAQAGSGSLSLQEPVDWKVGDSIVLSTTSYDPAQTETRTITAISANNRTLILDQPLTYTHIGGNYSVGGTSQSYRLAGEVGLLSRNIKIIGQDYPQLFSQSFGGRVLVGTFSYAGATYRGKAQIRNVEFYHTGQEGWTDYSDPRYSLAFLDLGSVQNESYVKGCSFHHGFSPAIGIFGTDELIVDDSVIYHTVGEGIRVWGNNVVVRRNLVTLTLWPGSYNGRTEAFNFNWPAAIEANMGTNVVLQGNIVAGYERVGFRINGEPCPGQSNSVAQWQQNEAHGGLFGVFMNKDGLPGCSHIQGFTVWRSYDFGIYFQVSMSVIVSNVTLVDNGMGIMPLIYEPPSVTHAYSNKTVLIQNALIVGSSPDFDCSDGIPLGGTNMVLSSSGRSPRPLTGGRSGISWPTFESAQNGAPVKAFDGLMSYNAISGLVTVSDTTFVGFKSVCSSQTNFMFLTNPENEDLHHPIYVQRITKSDCTENAQAFIHRPNVGKVNPSDCVDMDCDGKKKSLLVDLDGTLLGSVGAVVPQSEYEWNGDPRHGVGDYRIPKVMLTALNGSRIPVSQIAPNKGVIRDSSCTYMSSWQAYKCFSMNYRMLVIESLDSDSETRRLSPVAVLGSGYIDLLNGPQDHGWCSGYTCQKRVSLFHSIVATNKSYDVFFTSTSPQKLRLMLLNAKPTESVVVAVFYSNPQRLDVYVNKQLVAPTNAQWNSQRTDYTLLEPTYTGQYVPKLSSPIGSNFFDPDYKMLYVLVQGSTPVEIRTSPVLFIAFNLPAMTEAEFFGDTLVANLAAFLRVPANMIRISKIIREGSARRRRAAGLTVQVAIQQPPTNQPTTNSTSDVEQFQVLKNITDNLGQAAVTGSLSQSIGFNVSSMGVVPPSPPPSDPSWSTVADQTVTREDPVVQTVRSVSSLTVVVEPVAGYNPGPLFTQPSIMAVDQQGECVSVGVTTLTITAVLKDTRGNEVDGLYGNTTIPFSSCWANYTDLAISTTGENMTLAFTLNNWMTQSRSFTVKSVPSTVSATLKILSLIHICCTTALLSASHNISRLLI</sequence>
<keyword evidence="5" id="KW-0732">Signal</keyword>
<dbReference type="FunFam" id="2.160.20.10:FF:000070">
    <property type="entry name" value="PKHD1 like 1"/>
    <property type="match status" value="1"/>
</dbReference>
<dbReference type="InterPro" id="IPR037524">
    <property type="entry name" value="PA14/GLEYA"/>
</dbReference>
<dbReference type="Ensembl" id="ENSAMXT00000011257.2">
    <property type="protein sequence ID" value="ENSAMXP00000011257.2"/>
    <property type="gene ID" value="ENSAMXG00000010936.2"/>
</dbReference>
<dbReference type="InterPro" id="IPR055401">
    <property type="entry name" value="CEMIP_beta-hel_dom"/>
</dbReference>
<keyword evidence="7" id="KW-0472">Membrane</keyword>
<keyword evidence="8" id="KW-0325">Glycoprotein</keyword>
<evidence type="ECO:0000256" key="5">
    <source>
        <dbReference type="ARBA" id="ARBA00022729"/>
    </source>
</evidence>
<dbReference type="FunFam" id="2.60.40.10:FF:001165">
    <property type="entry name" value="PKHD1 like 1"/>
    <property type="match status" value="1"/>
</dbReference>
<dbReference type="InterPro" id="IPR006626">
    <property type="entry name" value="PbH1"/>
</dbReference>
<dbReference type="FunFam" id="2.60.40.10:FF:001057">
    <property type="entry name" value="PKHD1 like 1"/>
    <property type="match status" value="1"/>
</dbReference>
<dbReference type="FunFam" id="2.60.40.10:FF:001316">
    <property type="entry name" value="PKHD1 like 1"/>
    <property type="match status" value="1"/>
</dbReference>
<reference evidence="12" key="3">
    <citation type="submission" date="2025-08" db="UniProtKB">
        <authorList>
            <consortium name="Ensembl"/>
        </authorList>
    </citation>
    <scope>IDENTIFICATION</scope>
</reference>
<dbReference type="Pfam" id="PF07691">
    <property type="entry name" value="PA14"/>
    <property type="match status" value="1"/>
</dbReference>
<evidence type="ECO:0000256" key="3">
    <source>
        <dbReference type="ARBA" id="ARBA00004316"/>
    </source>
</evidence>
<dbReference type="FunFam" id="2.60.40.10:FF:000616">
    <property type="entry name" value="PKHD1 like 1"/>
    <property type="match status" value="2"/>
</dbReference>
<dbReference type="InterPro" id="IPR008972">
    <property type="entry name" value="Cupredoxin"/>
</dbReference>
<name>W5KUJ5_ASTMX</name>
<keyword evidence="4" id="KW-1003">Cell membrane</keyword>
<dbReference type="GO" id="GO:0005886">
    <property type="term" value="C:plasma membrane"/>
    <property type="evidence" value="ECO:0007669"/>
    <property type="project" value="UniProtKB-SubCell"/>
</dbReference>
<feature type="domain" description="G8" evidence="10">
    <location>
        <begin position="2940"/>
        <end position="3070"/>
    </location>
</feature>
<dbReference type="Proteomes" id="UP000018467">
    <property type="component" value="Unassembled WGS sequence"/>
</dbReference>
<dbReference type="SMART" id="SM00710">
    <property type="entry name" value="PbH1"/>
    <property type="match status" value="6"/>
</dbReference>
<dbReference type="FunFam" id="2.60.40.10:FF:000857">
    <property type="entry name" value="PKHD1 like 1"/>
    <property type="match status" value="1"/>
</dbReference>
<dbReference type="PROSITE" id="PS51820">
    <property type="entry name" value="PA14"/>
    <property type="match status" value="1"/>
</dbReference>
<dbReference type="Pfam" id="PF10162">
    <property type="entry name" value="G8"/>
    <property type="match status" value="2"/>
</dbReference>
<dbReference type="Pfam" id="PF24606">
    <property type="entry name" value="CEMIP_beta-hel"/>
    <property type="match status" value="2"/>
</dbReference>
<dbReference type="SUPFAM" id="SSF56988">
    <property type="entry name" value="Anthrax protective antigen"/>
    <property type="match status" value="1"/>
</dbReference>
<dbReference type="GeneTree" id="ENSGT00940000157594"/>
<organism evidence="12 13">
    <name type="scientific">Astyanax mexicanus</name>
    <name type="common">Blind cave fish</name>
    <name type="synonym">Astyanax fasciatus mexicanus</name>
    <dbReference type="NCBI Taxonomy" id="7994"/>
    <lineage>
        <taxon>Eukaryota</taxon>
        <taxon>Metazoa</taxon>
        <taxon>Chordata</taxon>
        <taxon>Craniata</taxon>
        <taxon>Vertebrata</taxon>
        <taxon>Euteleostomi</taxon>
        <taxon>Actinopterygii</taxon>
        <taxon>Neopterygii</taxon>
        <taxon>Teleostei</taxon>
        <taxon>Ostariophysi</taxon>
        <taxon>Characiformes</taxon>
        <taxon>Characoidei</taxon>
        <taxon>Acestrorhamphidae</taxon>
        <taxon>Acestrorhamphinae</taxon>
        <taxon>Astyanax</taxon>
    </lineage>
</organism>
<reference evidence="12" key="4">
    <citation type="submission" date="2025-09" db="UniProtKB">
        <authorList>
            <consortium name="Ensembl"/>
        </authorList>
    </citation>
    <scope>IDENTIFICATION</scope>
</reference>
<dbReference type="SUPFAM" id="SSF81296">
    <property type="entry name" value="E set domains"/>
    <property type="match status" value="13"/>
</dbReference>
<dbReference type="InterPro" id="IPR052387">
    <property type="entry name" value="Fibrocystin"/>
</dbReference>
<dbReference type="PANTHER" id="PTHR46769:SF2">
    <property type="entry name" value="FIBROCYSTIN-L ISOFORM 2 PRECURSOR-RELATED"/>
    <property type="match status" value="1"/>
</dbReference>
<dbReference type="InterPro" id="IPR019316">
    <property type="entry name" value="G8_domain"/>
</dbReference>
<evidence type="ECO:0000256" key="7">
    <source>
        <dbReference type="ARBA" id="ARBA00022989"/>
    </source>
</evidence>
<dbReference type="InterPro" id="IPR013783">
    <property type="entry name" value="Ig-like_fold"/>
</dbReference>
<feature type="domain" description="PA14" evidence="11">
    <location>
        <begin position="291"/>
        <end position="445"/>
    </location>
</feature>
<dbReference type="eggNOG" id="ENOG502QR85">
    <property type="taxonomic scope" value="Eukaryota"/>
</dbReference>
<dbReference type="SUPFAM" id="SSF51126">
    <property type="entry name" value="Pectin lyase-like"/>
    <property type="match status" value="2"/>
</dbReference>
<dbReference type="Gene3D" id="2.60.120.1560">
    <property type="match status" value="1"/>
</dbReference>
<dbReference type="Gene3D" id="2.60.40.10">
    <property type="entry name" value="Immunoglobulins"/>
    <property type="match status" value="13"/>
</dbReference>
<evidence type="ECO:0000256" key="4">
    <source>
        <dbReference type="ARBA" id="ARBA00022475"/>
    </source>
</evidence>
<evidence type="ECO:0000313" key="13">
    <source>
        <dbReference type="Proteomes" id="UP000018467"/>
    </source>
</evidence>
<dbReference type="CDD" id="cd00102">
    <property type="entry name" value="IPT"/>
    <property type="match status" value="1"/>
</dbReference>
<dbReference type="SMART" id="SM01225">
    <property type="entry name" value="G8"/>
    <property type="match status" value="2"/>
</dbReference>
<accession>W5KUJ5</accession>
<evidence type="ECO:0000256" key="2">
    <source>
        <dbReference type="ARBA" id="ARBA00004236"/>
    </source>
</evidence>